<dbReference type="GeneID" id="36580427"/>
<accession>A0A2J6TCS9</accession>
<dbReference type="STRING" id="1095630.A0A2J6TCS9"/>
<name>A0A2J6TCS9_9HELO</name>
<dbReference type="RefSeq" id="XP_024737739.1">
    <property type="nucleotide sequence ID" value="XM_024872346.1"/>
</dbReference>
<dbReference type="OrthoDB" id="9988102at2759"/>
<gene>
    <name evidence="2" type="ORF">K444DRAFT_381222</name>
</gene>
<evidence type="ECO:0000313" key="2">
    <source>
        <dbReference type="EMBL" id="PMD60835.1"/>
    </source>
</evidence>
<organism evidence="2 3">
    <name type="scientific">Hyaloscypha bicolor E</name>
    <dbReference type="NCBI Taxonomy" id="1095630"/>
    <lineage>
        <taxon>Eukaryota</taxon>
        <taxon>Fungi</taxon>
        <taxon>Dikarya</taxon>
        <taxon>Ascomycota</taxon>
        <taxon>Pezizomycotina</taxon>
        <taxon>Leotiomycetes</taxon>
        <taxon>Helotiales</taxon>
        <taxon>Hyaloscyphaceae</taxon>
        <taxon>Hyaloscypha</taxon>
        <taxon>Hyaloscypha bicolor</taxon>
    </lineage>
</organism>
<evidence type="ECO:0000313" key="3">
    <source>
        <dbReference type="Proteomes" id="UP000235371"/>
    </source>
</evidence>
<reference evidence="2 3" key="1">
    <citation type="submission" date="2016-04" db="EMBL/GenBank/DDBJ databases">
        <title>A degradative enzymes factory behind the ericoid mycorrhizal symbiosis.</title>
        <authorList>
            <consortium name="DOE Joint Genome Institute"/>
            <person name="Martino E."/>
            <person name="Morin E."/>
            <person name="Grelet G."/>
            <person name="Kuo A."/>
            <person name="Kohler A."/>
            <person name="Daghino S."/>
            <person name="Barry K."/>
            <person name="Choi C."/>
            <person name="Cichocki N."/>
            <person name="Clum A."/>
            <person name="Copeland A."/>
            <person name="Hainaut M."/>
            <person name="Haridas S."/>
            <person name="Labutti K."/>
            <person name="Lindquist E."/>
            <person name="Lipzen A."/>
            <person name="Khouja H.-R."/>
            <person name="Murat C."/>
            <person name="Ohm R."/>
            <person name="Olson A."/>
            <person name="Spatafora J."/>
            <person name="Veneault-Fourrey C."/>
            <person name="Henrissat B."/>
            <person name="Grigoriev I."/>
            <person name="Martin F."/>
            <person name="Perotto S."/>
        </authorList>
    </citation>
    <scope>NUCLEOTIDE SEQUENCE [LARGE SCALE GENOMIC DNA]</scope>
    <source>
        <strain evidence="2 3">E</strain>
    </source>
</reference>
<evidence type="ECO:0000256" key="1">
    <source>
        <dbReference type="SAM" id="MobiDB-lite"/>
    </source>
</evidence>
<proteinExistence type="predicted"/>
<dbReference type="InParanoid" id="A0A2J6TCS9"/>
<feature type="region of interest" description="Disordered" evidence="1">
    <location>
        <begin position="38"/>
        <end position="61"/>
    </location>
</feature>
<sequence length="221" mass="25478">MYESRQSNEVWLGCWMASRTWQRNVLFRWIIPRSIENRKPSPTTSESSSEPDKDSSPPEPPSIRSILLCISRLRSNYHRTVMISVNIAQVQDDEDLFKTLKRAYRHEVGEIQWWISMRTITRIRFVQFEIDAGSLADIKFFSCEERKVRESLPPEDHPDYLYAPKPIRSIPPVGHNMLLTMYHAPRNGTGRKHARIGCPPTSKIESHSGRMTGLGAAGAWN</sequence>
<dbReference type="EMBL" id="KZ613787">
    <property type="protein sequence ID" value="PMD60835.1"/>
    <property type="molecule type" value="Genomic_DNA"/>
</dbReference>
<protein>
    <submittedName>
        <fullName evidence="2">Uncharacterized protein</fullName>
    </submittedName>
</protein>
<dbReference type="AlphaFoldDB" id="A0A2J6TCS9"/>
<keyword evidence="3" id="KW-1185">Reference proteome</keyword>
<dbReference type="Proteomes" id="UP000235371">
    <property type="component" value="Unassembled WGS sequence"/>
</dbReference>